<proteinExistence type="inferred from homology"/>
<feature type="region of interest" description="Disordered" evidence="11">
    <location>
        <begin position="390"/>
        <end position="455"/>
    </location>
</feature>
<feature type="region of interest" description="Disordered" evidence="11">
    <location>
        <begin position="1098"/>
        <end position="1132"/>
    </location>
</feature>
<dbReference type="InterPro" id="IPR003126">
    <property type="entry name" value="Znf_UBR"/>
</dbReference>
<evidence type="ECO:0000256" key="6">
    <source>
        <dbReference type="ARBA" id="ARBA00022786"/>
    </source>
</evidence>
<evidence type="ECO:0000256" key="3">
    <source>
        <dbReference type="ARBA" id="ARBA00022679"/>
    </source>
</evidence>
<evidence type="ECO:0000313" key="13">
    <source>
        <dbReference type="EMBL" id="OAO18131.1"/>
    </source>
</evidence>
<evidence type="ECO:0000256" key="4">
    <source>
        <dbReference type="ARBA" id="ARBA00022723"/>
    </source>
</evidence>
<dbReference type="GO" id="GO:0061630">
    <property type="term" value="F:ubiquitin protein ligase activity"/>
    <property type="evidence" value="ECO:0007669"/>
    <property type="project" value="UniProtKB-UniRule"/>
</dbReference>
<keyword evidence="7 10" id="KW-0862">Zinc</keyword>
<dbReference type="InterPro" id="IPR039164">
    <property type="entry name" value="UBR1-like"/>
</dbReference>
<dbReference type="EMBL" id="LXWW01000005">
    <property type="protein sequence ID" value="OAO18131.1"/>
    <property type="molecule type" value="Genomic_DNA"/>
</dbReference>
<dbReference type="CDD" id="cd19673">
    <property type="entry name" value="UBR-box_UBR3"/>
    <property type="match status" value="1"/>
</dbReference>
<feature type="domain" description="UBR-type" evidence="12">
    <location>
        <begin position="84"/>
        <end position="155"/>
    </location>
</feature>
<comment type="caution">
    <text evidence="13">The sequence shown here is derived from an EMBL/GenBank/DDBJ whole genome shotgun (WGS) entry which is preliminary data.</text>
</comment>
<dbReference type="STRING" id="478820.A0A196SPM7"/>
<dbReference type="Proteomes" id="UP000078348">
    <property type="component" value="Unassembled WGS sequence"/>
</dbReference>
<dbReference type="GO" id="GO:0000151">
    <property type="term" value="C:ubiquitin ligase complex"/>
    <property type="evidence" value="ECO:0007669"/>
    <property type="project" value="TreeGrafter"/>
</dbReference>
<dbReference type="Gene3D" id="2.10.110.30">
    <property type="match status" value="1"/>
</dbReference>
<evidence type="ECO:0000256" key="7">
    <source>
        <dbReference type="ARBA" id="ARBA00022833"/>
    </source>
</evidence>
<keyword evidence="4 10" id="KW-0479">Metal-binding</keyword>
<comment type="catalytic activity">
    <reaction evidence="1 10">
        <text>S-ubiquitinyl-[E2 ubiquitin-conjugating enzyme]-L-cysteine + [acceptor protein]-L-lysine = [E2 ubiquitin-conjugating enzyme]-L-cysteine + N(6)-ubiquitinyl-[acceptor protein]-L-lysine.</text>
        <dbReference type="EC" id="2.3.2.27"/>
    </reaction>
</comment>
<feature type="region of interest" description="Disordered" evidence="11">
    <location>
        <begin position="354"/>
        <end position="375"/>
    </location>
</feature>
<comment type="similarity">
    <text evidence="8 10">Belongs to the E3 ubiquitin-protein ligase UBR1-like family.</text>
</comment>
<dbReference type="FunFam" id="2.10.110.30:FF:000002">
    <property type="entry name" value="Putative e3 ubiquitin-protein ligase ubr3"/>
    <property type="match status" value="1"/>
</dbReference>
<evidence type="ECO:0000256" key="10">
    <source>
        <dbReference type="RuleBase" id="RU366018"/>
    </source>
</evidence>
<evidence type="ECO:0000256" key="5">
    <source>
        <dbReference type="ARBA" id="ARBA00022771"/>
    </source>
</evidence>
<evidence type="ECO:0000256" key="9">
    <source>
        <dbReference type="PROSITE-ProRule" id="PRU00508"/>
    </source>
</evidence>
<feature type="compositionally biased region" description="Acidic residues" evidence="11">
    <location>
        <begin position="427"/>
        <end position="454"/>
    </location>
</feature>
<accession>A0A196SPM7</accession>
<evidence type="ECO:0000256" key="8">
    <source>
        <dbReference type="ARBA" id="ARBA00046341"/>
    </source>
</evidence>
<dbReference type="OrthoDB" id="26387at2759"/>
<feature type="compositionally biased region" description="Acidic residues" evidence="11">
    <location>
        <begin position="359"/>
        <end position="369"/>
    </location>
</feature>
<name>A0A196SPM7_BLAHN</name>
<feature type="zinc finger region" description="UBR-type" evidence="9">
    <location>
        <begin position="84"/>
        <end position="155"/>
    </location>
</feature>
<evidence type="ECO:0000259" key="12">
    <source>
        <dbReference type="PROSITE" id="PS51157"/>
    </source>
</evidence>
<dbReference type="GO" id="GO:0005737">
    <property type="term" value="C:cytoplasm"/>
    <property type="evidence" value="ECO:0007669"/>
    <property type="project" value="TreeGrafter"/>
</dbReference>
<keyword evidence="3 10" id="KW-0808">Transferase</keyword>
<reference evidence="13 14" key="1">
    <citation type="submission" date="2016-05" db="EMBL/GenBank/DDBJ databases">
        <title>Nuclear genome of Blastocystis sp. subtype 1 NandII.</title>
        <authorList>
            <person name="Gentekaki E."/>
            <person name="Curtis B."/>
            <person name="Stairs C."/>
            <person name="Eme L."/>
            <person name="Herman E."/>
            <person name="Klimes V."/>
            <person name="Arias M.C."/>
            <person name="Elias M."/>
            <person name="Hilliou F."/>
            <person name="Klute M."/>
            <person name="Malik S.-B."/>
            <person name="Pightling A."/>
            <person name="Rachubinski R."/>
            <person name="Salas D."/>
            <person name="Schlacht A."/>
            <person name="Suga H."/>
            <person name="Archibald J."/>
            <person name="Ball S.G."/>
            <person name="Clark G."/>
            <person name="Dacks J."/>
            <person name="Van Der Giezen M."/>
            <person name="Tsaousis A."/>
            <person name="Roger A."/>
        </authorList>
    </citation>
    <scope>NUCLEOTIDE SEQUENCE [LARGE SCALE GENOMIC DNA]</scope>
    <source>
        <strain evidence="14">ATCC 50177 / NandII</strain>
    </source>
</reference>
<comment type="function">
    <text evidence="10">Ubiquitin ligase protein which is a component of the N-end rule pathway. Recognizes and binds to proteins bearing specific N-terminal residues that are destabilizing according to the N-end rule, leading to their ubiquitination and subsequent degradation.</text>
</comment>
<dbReference type="PANTHER" id="PTHR21497">
    <property type="entry name" value="UBIQUITIN LIGASE E3 ALPHA-RELATED"/>
    <property type="match status" value="1"/>
</dbReference>
<dbReference type="PROSITE" id="PS51157">
    <property type="entry name" value="ZF_UBR"/>
    <property type="match status" value="1"/>
</dbReference>
<keyword evidence="6 10" id="KW-0833">Ubl conjugation pathway</keyword>
<comment type="pathway">
    <text evidence="2 10">Protein modification; protein ubiquitination.</text>
</comment>
<dbReference type="Pfam" id="PF02207">
    <property type="entry name" value="zf-UBR"/>
    <property type="match status" value="1"/>
</dbReference>
<keyword evidence="5 10" id="KW-0863">Zinc-finger</keyword>
<feature type="compositionally biased region" description="Basic and acidic residues" evidence="11">
    <location>
        <begin position="1103"/>
        <end position="1130"/>
    </location>
</feature>
<dbReference type="GO" id="GO:0008270">
    <property type="term" value="F:zinc ion binding"/>
    <property type="evidence" value="ECO:0007669"/>
    <property type="project" value="UniProtKB-UniRule"/>
</dbReference>
<dbReference type="EC" id="2.3.2.27" evidence="10"/>
<evidence type="ECO:0000313" key="14">
    <source>
        <dbReference type="Proteomes" id="UP000078348"/>
    </source>
</evidence>
<dbReference type="PANTHER" id="PTHR21497:SF24">
    <property type="entry name" value="E3 UBIQUITIN-PROTEIN LIGASE UBR1"/>
    <property type="match status" value="1"/>
</dbReference>
<evidence type="ECO:0000256" key="11">
    <source>
        <dbReference type="SAM" id="MobiDB-lite"/>
    </source>
</evidence>
<keyword evidence="14" id="KW-1185">Reference proteome</keyword>
<dbReference type="UniPathway" id="UPA00143"/>
<evidence type="ECO:0000256" key="1">
    <source>
        <dbReference type="ARBA" id="ARBA00000900"/>
    </source>
</evidence>
<dbReference type="GO" id="GO:0016567">
    <property type="term" value="P:protein ubiquitination"/>
    <property type="evidence" value="ECO:0007669"/>
    <property type="project" value="UniProtKB-UniRule"/>
</dbReference>
<gene>
    <name evidence="13" type="ORF">AV274_0115</name>
</gene>
<sequence length="2186" mass="249830">MPSKESRKKVQNIAKAFCSKKQYKTSPFQRLLNAVVRFIQAEPFISDNADDKNDVLFCFQRCLSQNKDYDKYIEDLKKKFPSHTRCHRIFTDKDYSFCCKECSHGESSCMCADCFDVENHKNHSYTRNESSGGGCCDCGDLESWNKEAWCAKHRNAKEVPNPDLLMSEEERERTSAVFDVVAILILIAMNQPMPVPFNIPIQTLVTFAIDYCNLSQTTMRVAARSFSKEYDRDFLQRQLQRFHISLSDSVLANEDYVHTSLISFYLRSLHVNTICKHFINLNLTLLFDAEFKDLYAHYYMRDMPYILTDACDATCTGIETVLRNEAARREAGQELPEDIRRQLWDAVRERVREMNPVDGDADQNGEEGENDSRDEQEMYRSLLNQLNEFAQRSREDSGVSIEMESDDHDSENDNHVPIVMNGGNNENSEDDDDNNNDNNDDYDDYDDDDDEIHDDDVVVPGPAAEILFPNGEGIVGVHNPHGFDTIRGDVYRRTVERRWLDGVDDKGVPCFMRLQFDEFLLSVHCQLFHSSSTTHRRPEFRPFIKRLLSESIKILTRFTAIASRYAYFYQLYAPATNVIYCIFTSILTIIDENLEPVEAFFEQDPSAATPTLRPIPEYLDFLSFFQCNTFYPWDSEMGEIDTKPMIKSFICLFLFQIEDFVFKWLRNRFQSMTDDELMAYVDFEVSEYARRMATHVYDDEQAFQAQKEAFPRATGGCCLLHHHDYHLLPILSFALRRPTTFPRLAALLQQHAPVLECVLSNALHSLYFSHYIHSLGTIRFNRVQEFFMYFFYLYASTVDYTDLFLFAVQLCLRLLDPDRVYRHCLAFFTRGLKEGLHDTNDAAPKGKETMVTYFFFCLLSVVYDRSVVSFDKDAIFARRVINYACRPENQTLEGIESAMQNYQRMDEEVYKVLQAVADEQFDMDEAANVYQLKDAVVAQACVFNGYGSLFNQNEMMEYIRFRLKTKMYIPPPLPRETLPVEEFMHALLACETLTASLFHFIHRQIVSGYSDPKLLEMLFYTLLTLCNFDALHAASSIPQGPTDVDAFRRTTGCLRDLLWREVKAQEAPQGRRVVDLLLAIAQDPNASEDTQGMAKEVLARVQRSPEDAKELRPLEKKEEKGEEKEEKEPHGANSVIESINGDLDNFLAMYEDESDEEEEAKPVDTAKPEQVESLVPEFVCALCKSGPSKDLFMYPCLICHLDDNAALRAARLHSIAVSEADTKNMKEMLDNLDLRNRQADAEHIVSYLSTDALESPYNFALSSCNHMVHYNCFSRMMQRQGATLHKNCSDFLCPVCRRLATCFFPILVTPQISARFAQELSGSELATDGPKTKLAFVPLLEKNTEKVNRAILNASTSLSDYSQRAIFEEVASDRERMLTTACVYRYFAAQPNDRLIQQLLGVLNASISQCELNARPMECSRTTTSQSFVTGFTEADSAVLNAQVIATLQQAFFTNLDFVNMVMMTHTTLPAAAAMDAETVMHFFHADSEFYWLFQPYPELNNVLVRLTDVILPSHDPFIPDYIVYPAGGRNKRELEETQGFPSLELPADVATFNTHAARLLKRLSSLTLLFFEDQLRELRHEKRPSADDDEDGWGPDLDFVRDCERCLTLNHLLTKPGRPGLETSQEDVAVEEKSRQFDEDRKNEYLHQLGEHGELPRGRLLLCRSLSGMSPFTPYANLFASHFVTFTGVGHEVMSDPGTARAHLQFMQALRGYLTHLEKAQAAFRQATAGHEPKRQKLERDSSDAAGFEEVRALAAKLDALAATLPEHAWSDGWRAYEALRTELLGALVRKCSGDYIAQNDELFELDDVVCVLRNPFTQLLKYLHVSVPVREEGAARVDAYYLHALALVRKYYVYALQQLAVVVVVLCRRFDFNSHFLALVEEVQGVLGGLPFDLALSNTIAAKRILAEQGIAALVQAYLIVFLRKCVLLLYTLTKHDENRPFLLPSRFDALLQFLELPPPAAYRTVFAALPAVEVFAARSLEELRCLCFTVSLRLPRSPDKTLNIVSELELMPVSLFEALPQEFHSVNLLCHHFHKKVNDKSEVCDCCMHCAVCRAPCATPLMCLMCGRCYCNSKSSLMRCVSESDRLAKICPCRWLLNTATSLILYLHDESTVYSFGSVYYTKLGTTSTEGYPKSMMTLNPKMLLLLENTALTSNLWSRPSVVKRFEEVREPSEDEEDEFLMD</sequence>
<protein>
    <recommendedName>
        <fullName evidence="10">E3 ubiquitin-protein ligase</fullName>
        <ecNumber evidence="10">2.3.2.27</ecNumber>
    </recommendedName>
</protein>
<dbReference type="GO" id="GO:0071596">
    <property type="term" value="P:ubiquitin-dependent protein catabolic process via the N-end rule pathway"/>
    <property type="evidence" value="ECO:0007669"/>
    <property type="project" value="UniProtKB-UniRule"/>
</dbReference>
<dbReference type="SMART" id="SM00396">
    <property type="entry name" value="ZnF_UBR1"/>
    <property type="match status" value="1"/>
</dbReference>
<organism evidence="13 14">
    <name type="scientific">Blastocystis sp. subtype 1 (strain ATCC 50177 / NandII)</name>
    <dbReference type="NCBI Taxonomy" id="478820"/>
    <lineage>
        <taxon>Eukaryota</taxon>
        <taxon>Sar</taxon>
        <taxon>Stramenopiles</taxon>
        <taxon>Bigyra</taxon>
        <taxon>Opalozoa</taxon>
        <taxon>Opalinata</taxon>
        <taxon>Blastocystidae</taxon>
        <taxon>Blastocystis</taxon>
    </lineage>
</organism>
<evidence type="ECO:0000256" key="2">
    <source>
        <dbReference type="ARBA" id="ARBA00004906"/>
    </source>
</evidence>